<evidence type="ECO:0008006" key="3">
    <source>
        <dbReference type="Google" id="ProtNLM"/>
    </source>
</evidence>
<evidence type="ECO:0000313" key="1">
    <source>
        <dbReference type="EMBL" id="GAA0238099.1"/>
    </source>
</evidence>
<gene>
    <name evidence="1" type="ORF">GCM10009125_28700</name>
</gene>
<organism evidence="1 2">
    <name type="scientific">Castellaniella daejeonensis</name>
    <dbReference type="NCBI Taxonomy" id="659013"/>
    <lineage>
        <taxon>Bacteria</taxon>
        <taxon>Pseudomonadati</taxon>
        <taxon>Pseudomonadota</taxon>
        <taxon>Betaproteobacteria</taxon>
        <taxon>Burkholderiales</taxon>
        <taxon>Alcaligenaceae</taxon>
        <taxon>Castellaniella</taxon>
    </lineage>
</organism>
<accession>A0ABP3DSE5</accession>
<evidence type="ECO:0000313" key="2">
    <source>
        <dbReference type="Proteomes" id="UP001501176"/>
    </source>
</evidence>
<dbReference type="Proteomes" id="UP001501176">
    <property type="component" value="Unassembled WGS sequence"/>
</dbReference>
<reference evidence="2" key="1">
    <citation type="journal article" date="2019" name="Int. J. Syst. Evol. Microbiol.">
        <title>The Global Catalogue of Microorganisms (GCM) 10K type strain sequencing project: providing services to taxonomists for standard genome sequencing and annotation.</title>
        <authorList>
            <consortium name="The Broad Institute Genomics Platform"/>
            <consortium name="The Broad Institute Genome Sequencing Center for Infectious Disease"/>
            <person name="Wu L."/>
            <person name="Ma J."/>
        </authorList>
    </citation>
    <scope>NUCLEOTIDE SEQUENCE [LARGE SCALE GENOMIC DNA]</scope>
    <source>
        <strain evidence="2">JCM 16240</strain>
    </source>
</reference>
<sequence>MATGDQCSQSVRHTRVCVSEKGKSATILNEDKEKFIKTQIDGCLVQNETSADWMVSKNGVGRLIIELKGVDISHAAEQVMETIDFLRRSGFGGQKTAGLIVGRRYPKFDTKVQKIKRDFSKKTGGPMHVVCRNREYVFEELFEFRDLT</sequence>
<dbReference type="EMBL" id="BAAAFN010000020">
    <property type="protein sequence ID" value="GAA0238099.1"/>
    <property type="molecule type" value="Genomic_DNA"/>
</dbReference>
<dbReference type="RefSeq" id="WP_343822154.1">
    <property type="nucleotide sequence ID" value="NZ_BAAAFN010000020.1"/>
</dbReference>
<protein>
    <recommendedName>
        <fullName evidence="3">DUF91 domain-containing protein</fullName>
    </recommendedName>
</protein>
<comment type="caution">
    <text evidence="1">The sequence shown here is derived from an EMBL/GenBank/DDBJ whole genome shotgun (WGS) entry which is preliminary data.</text>
</comment>
<keyword evidence="2" id="KW-1185">Reference proteome</keyword>
<proteinExistence type="predicted"/>
<name>A0ABP3DSE5_9BURK</name>